<keyword evidence="1" id="KW-0472">Membrane</keyword>
<feature type="transmembrane region" description="Helical" evidence="1">
    <location>
        <begin position="75"/>
        <end position="97"/>
    </location>
</feature>
<gene>
    <name evidence="2" type="ORF">GCM10023188_31850</name>
</gene>
<comment type="caution">
    <text evidence="2">The sequence shown here is derived from an EMBL/GenBank/DDBJ whole genome shotgun (WGS) entry which is preliminary data.</text>
</comment>
<organism evidence="2 3">
    <name type="scientific">Pontibacter saemangeumensis</name>
    <dbReference type="NCBI Taxonomy" id="1084525"/>
    <lineage>
        <taxon>Bacteria</taxon>
        <taxon>Pseudomonadati</taxon>
        <taxon>Bacteroidota</taxon>
        <taxon>Cytophagia</taxon>
        <taxon>Cytophagales</taxon>
        <taxon>Hymenobacteraceae</taxon>
        <taxon>Pontibacter</taxon>
    </lineage>
</organism>
<proteinExistence type="predicted"/>
<sequence length="103" mass="11142">MATGEPENARVVYIGVCRDENILKCKRKNVEAVVWFVDAAKEFNVGDYVTFDIDEGNTKSIDSAKNVAKSKVGGIPVSGGILSKIALLASVLLLLAIMNDTRR</sequence>
<protein>
    <submittedName>
        <fullName evidence="2">Uncharacterized protein</fullName>
    </submittedName>
</protein>
<evidence type="ECO:0000313" key="2">
    <source>
        <dbReference type="EMBL" id="GAA4437542.1"/>
    </source>
</evidence>
<evidence type="ECO:0000313" key="3">
    <source>
        <dbReference type="Proteomes" id="UP001500552"/>
    </source>
</evidence>
<evidence type="ECO:0000256" key="1">
    <source>
        <dbReference type="SAM" id="Phobius"/>
    </source>
</evidence>
<dbReference type="EMBL" id="BAABHC010000016">
    <property type="protein sequence ID" value="GAA4437542.1"/>
    <property type="molecule type" value="Genomic_DNA"/>
</dbReference>
<name>A0ABP8LV41_9BACT</name>
<keyword evidence="1" id="KW-1133">Transmembrane helix</keyword>
<accession>A0ABP8LV41</accession>
<reference evidence="3" key="1">
    <citation type="journal article" date="2019" name="Int. J. Syst. Evol. Microbiol.">
        <title>The Global Catalogue of Microorganisms (GCM) 10K type strain sequencing project: providing services to taxonomists for standard genome sequencing and annotation.</title>
        <authorList>
            <consortium name="The Broad Institute Genomics Platform"/>
            <consortium name="The Broad Institute Genome Sequencing Center for Infectious Disease"/>
            <person name="Wu L."/>
            <person name="Ma J."/>
        </authorList>
    </citation>
    <scope>NUCLEOTIDE SEQUENCE [LARGE SCALE GENOMIC DNA]</scope>
    <source>
        <strain evidence="3">JCM 17926</strain>
    </source>
</reference>
<keyword evidence="1" id="KW-0812">Transmembrane</keyword>
<dbReference type="Proteomes" id="UP001500552">
    <property type="component" value="Unassembled WGS sequence"/>
</dbReference>
<keyword evidence="3" id="KW-1185">Reference proteome</keyword>